<evidence type="ECO:0000313" key="1">
    <source>
        <dbReference type="EMBL" id="EFB91314.1"/>
    </source>
</evidence>
<keyword evidence="2" id="KW-1185">Reference proteome</keyword>
<organism evidence="1 2">
    <name type="scientific">Pyramidobacter piscolens W5455</name>
    <dbReference type="NCBI Taxonomy" id="352165"/>
    <lineage>
        <taxon>Bacteria</taxon>
        <taxon>Thermotogati</taxon>
        <taxon>Synergistota</taxon>
        <taxon>Synergistia</taxon>
        <taxon>Synergistales</taxon>
        <taxon>Dethiosulfovibrionaceae</taxon>
        <taxon>Pyramidobacter</taxon>
    </lineage>
</organism>
<proteinExistence type="predicted"/>
<comment type="caution">
    <text evidence="1">The sequence shown here is derived from an EMBL/GenBank/DDBJ whole genome shotgun (WGS) entry which is preliminary data.</text>
</comment>
<sequence length="40" mass="4742">MRHLGFLVRFRPRKNRPRIFGTETGTLFSWIPPFSVGLPR</sequence>
<reference evidence="1 2" key="1">
    <citation type="submission" date="2009-12" db="EMBL/GenBank/DDBJ databases">
        <authorList>
            <person name="Shrivastava S."/>
            <person name="Madupu R."/>
            <person name="Durkin A.S."/>
            <person name="Torralba M."/>
            <person name="Methe B."/>
            <person name="Sutton G.G."/>
            <person name="Strausberg R.L."/>
            <person name="Nelson K.E."/>
        </authorList>
    </citation>
    <scope>NUCLEOTIDE SEQUENCE [LARGE SCALE GENOMIC DNA]</scope>
    <source>
        <strain evidence="1 2">W5455</strain>
    </source>
</reference>
<protein>
    <submittedName>
        <fullName evidence="1">Uncharacterized protein</fullName>
    </submittedName>
</protein>
<dbReference type="EMBL" id="ADFP01000046">
    <property type="protein sequence ID" value="EFB91314.1"/>
    <property type="molecule type" value="Genomic_DNA"/>
</dbReference>
<name>A0ABM9ZWQ5_9BACT</name>
<accession>A0ABM9ZWQ5</accession>
<evidence type="ECO:0000313" key="2">
    <source>
        <dbReference type="Proteomes" id="UP000006462"/>
    </source>
</evidence>
<gene>
    <name evidence="1" type="ORF">HMPREF7215_2750</name>
</gene>
<dbReference type="Proteomes" id="UP000006462">
    <property type="component" value="Unassembled WGS sequence"/>
</dbReference>